<dbReference type="Gene3D" id="1.10.1740.10">
    <property type="match status" value="1"/>
</dbReference>
<dbReference type="InterPro" id="IPR036388">
    <property type="entry name" value="WH-like_DNA-bd_sf"/>
</dbReference>
<evidence type="ECO:0000256" key="5">
    <source>
        <dbReference type="ARBA" id="ARBA00023163"/>
    </source>
</evidence>
<evidence type="ECO:0000313" key="9">
    <source>
        <dbReference type="Proteomes" id="UP000295075"/>
    </source>
</evidence>
<dbReference type="InterPro" id="IPR013324">
    <property type="entry name" value="RNA_pol_sigma_r3/r4-like"/>
</dbReference>
<reference evidence="8 9" key="1">
    <citation type="submission" date="2019-03" db="EMBL/GenBank/DDBJ databases">
        <title>Draft genome sequences of novel Actinobacteria.</title>
        <authorList>
            <person name="Sahin N."/>
            <person name="Ay H."/>
            <person name="Saygin H."/>
        </authorList>
    </citation>
    <scope>NUCLEOTIDE SEQUENCE [LARGE SCALE GENOMIC DNA]</scope>
    <source>
        <strain evidence="8 9">JCM 30547</strain>
    </source>
</reference>
<accession>A0A4R4P7A7</accession>
<protein>
    <submittedName>
        <fullName evidence="8">Sigma-70 family RNA polymerase sigma factor</fullName>
    </submittedName>
</protein>
<dbReference type="EMBL" id="SMKA01000298">
    <property type="protein sequence ID" value="TDC16740.1"/>
    <property type="molecule type" value="Genomic_DNA"/>
</dbReference>
<dbReference type="InterPro" id="IPR013325">
    <property type="entry name" value="RNA_pol_sigma_r2"/>
</dbReference>
<dbReference type="Proteomes" id="UP000295075">
    <property type="component" value="Unassembled WGS sequence"/>
</dbReference>
<dbReference type="Pfam" id="PF08281">
    <property type="entry name" value="Sigma70_r4_2"/>
    <property type="match status" value="1"/>
</dbReference>
<sequence length="190" mass="21603">MIWGSFTEPPRGRSIIDECARRTIVIDLCLAERDSLRRYVTSILGRDSHAVEDVVQETLLRAWQLAERIDWHDRPVRMWLFRVARNLVVDIHRRDGRAVPVGLDAPDFETDRHSDEVEQVIDRRVLVEVLRRLSPAHREVVARIHLLGHPGEEVAAVLGVPLGTVKSRAHNAVRQIRAELSRGDWAGAAA</sequence>
<dbReference type="CDD" id="cd06171">
    <property type="entry name" value="Sigma70_r4"/>
    <property type="match status" value="1"/>
</dbReference>
<dbReference type="InterPro" id="IPR013249">
    <property type="entry name" value="RNA_pol_sigma70_r4_t2"/>
</dbReference>
<keyword evidence="9" id="KW-1185">Reference proteome</keyword>
<evidence type="ECO:0000259" key="6">
    <source>
        <dbReference type="Pfam" id="PF04542"/>
    </source>
</evidence>
<comment type="similarity">
    <text evidence="1">Belongs to the sigma-70 factor family. ECF subfamily.</text>
</comment>
<name>A0A4R4P7A7_9ACTN</name>
<organism evidence="8 9">
    <name type="scientific">Kribbella albertanoniae</name>
    <dbReference type="NCBI Taxonomy" id="1266829"/>
    <lineage>
        <taxon>Bacteria</taxon>
        <taxon>Bacillati</taxon>
        <taxon>Actinomycetota</taxon>
        <taxon>Actinomycetes</taxon>
        <taxon>Propionibacteriales</taxon>
        <taxon>Kribbellaceae</taxon>
        <taxon>Kribbella</taxon>
    </lineage>
</organism>
<keyword evidence="5" id="KW-0804">Transcription</keyword>
<evidence type="ECO:0000313" key="8">
    <source>
        <dbReference type="EMBL" id="TDC16740.1"/>
    </source>
</evidence>
<evidence type="ECO:0000256" key="2">
    <source>
        <dbReference type="ARBA" id="ARBA00023015"/>
    </source>
</evidence>
<feature type="domain" description="RNA polymerase sigma-70 region 2" evidence="6">
    <location>
        <begin position="33"/>
        <end position="97"/>
    </location>
</feature>
<proteinExistence type="inferred from homology"/>
<dbReference type="Pfam" id="PF04542">
    <property type="entry name" value="Sigma70_r2"/>
    <property type="match status" value="1"/>
</dbReference>
<dbReference type="PANTHER" id="PTHR43133:SF52">
    <property type="entry name" value="ECF RNA POLYMERASE SIGMA FACTOR SIGL"/>
    <property type="match status" value="1"/>
</dbReference>
<dbReference type="Gene3D" id="1.10.10.10">
    <property type="entry name" value="Winged helix-like DNA-binding domain superfamily/Winged helix DNA-binding domain"/>
    <property type="match status" value="1"/>
</dbReference>
<feature type="domain" description="RNA polymerase sigma factor 70 region 4 type 2" evidence="7">
    <location>
        <begin position="124"/>
        <end position="175"/>
    </location>
</feature>
<gene>
    <name evidence="8" type="ORF">E1261_38390</name>
</gene>
<dbReference type="PANTHER" id="PTHR43133">
    <property type="entry name" value="RNA POLYMERASE ECF-TYPE SIGMA FACTO"/>
    <property type="match status" value="1"/>
</dbReference>
<dbReference type="NCBIfam" id="TIGR02937">
    <property type="entry name" value="sigma70-ECF"/>
    <property type="match status" value="1"/>
</dbReference>
<dbReference type="GO" id="GO:0006352">
    <property type="term" value="P:DNA-templated transcription initiation"/>
    <property type="evidence" value="ECO:0007669"/>
    <property type="project" value="InterPro"/>
</dbReference>
<evidence type="ECO:0000259" key="7">
    <source>
        <dbReference type="Pfam" id="PF08281"/>
    </source>
</evidence>
<comment type="caution">
    <text evidence="8">The sequence shown here is derived from an EMBL/GenBank/DDBJ whole genome shotgun (WGS) entry which is preliminary data.</text>
</comment>
<keyword evidence="2" id="KW-0805">Transcription regulation</keyword>
<dbReference type="GO" id="GO:0003677">
    <property type="term" value="F:DNA binding"/>
    <property type="evidence" value="ECO:0007669"/>
    <property type="project" value="UniProtKB-KW"/>
</dbReference>
<dbReference type="InterPro" id="IPR039425">
    <property type="entry name" value="RNA_pol_sigma-70-like"/>
</dbReference>
<dbReference type="OrthoDB" id="3821507at2"/>
<dbReference type="InterPro" id="IPR014284">
    <property type="entry name" value="RNA_pol_sigma-70_dom"/>
</dbReference>
<evidence type="ECO:0000256" key="3">
    <source>
        <dbReference type="ARBA" id="ARBA00023082"/>
    </source>
</evidence>
<dbReference type="InterPro" id="IPR007627">
    <property type="entry name" value="RNA_pol_sigma70_r2"/>
</dbReference>
<dbReference type="SUPFAM" id="SSF88946">
    <property type="entry name" value="Sigma2 domain of RNA polymerase sigma factors"/>
    <property type="match status" value="1"/>
</dbReference>
<dbReference type="GO" id="GO:0016987">
    <property type="term" value="F:sigma factor activity"/>
    <property type="evidence" value="ECO:0007669"/>
    <property type="project" value="UniProtKB-KW"/>
</dbReference>
<keyword evidence="4" id="KW-0238">DNA-binding</keyword>
<evidence type="ECO:0000256" key="4">
    <source>
        <dbReference type="ARBA" id="ARBA00023125"/>
    </source>
</evidence>
<keyword evidence="3" id="KW-0731">Sigma factor</keyword>
<dbReference type="SUPFAM" id="SSF88659">
    <property type="entry name" value="Sigma3 and sigma4 domains of RNA polymerase sigma factors"/>
    <property type="match status" value="1"/>
</dbReference>
<dbReference type="AlphaFoldDB" id="A0A4R4P7A7"/>
<evidence type="ECO:0000256" key="1">
    <source>
        <dbReference type="ARBA" id="ARBA00010641"/>
    </source>
</evidence>